<dbReference type="EMBL" id="JAFIMR010000001">
    <property type="protein sequence ID" value="KAI1881860.1"/>
    <property type="molecule type" value="Genomic_DNA"/>
</dbReference>
<keyword evidence="1" id="KW-0472">Membrane</keyword>
<keyword evidence="3" id="KW-1185">Reference proteome</keyword>
<comment type="caution">
    <text evidence="2">The sequence shown here is derived from an EMBL/GenBank/DDBJ whole genome shotgun (WGS) entry which is preliminary data.</text>
</comment>
<accession>A0A9P9WZL1</accession>
<protein>
    <submittedName>
        <fullName evidence="2">Uncharacterized protein</fullName>
    </submittedName>
</protein>
<evidence type="ECO:0000313" key="3">
    <source>
        <dbReference type="Proteomes" id="UP000829685"/>
    </source>
</evidence>
<sequence length="164" mass="18550">MATRPQLPEVVDAWRWSLKANDLIDTYLSRSRALLANRLRRRLKALFLEPVCVDLDYQYNGTTLSSLPCFSRANQLQDDTPEPEALKAIATALEKMVTTKATAMETAATPRPMAYLETATLVLMCIWFITGTWFLALGELKKDLVNEQDQRLMNLQAAPDKTLD</sequence>
<feature type="transmembrane region" description="Helical" evidence="1">
    <location>
        <begin position="114"/>
        <end position="136"/>
    </location>
</feature>
<proteinExistence type="predicted"/>
<keyword evidence="1" id="KW-0812">Transmembrane</keyword>
<keyword evidence="1" id="KW-1133">Transmembrane helix</keyword>
<dbReference type="Proteomes" id="UP000829685">
    <property type="component" value="Unassembled WGS sequence"/>
</dbReference>
<organism evidence="2 3">
    <name type="scientific">Neoarthrinium moseri</name>
    <dbReference type="NCBI Taxonomy" id="1658444"/>
    <lineage>
        <taxon>Eukaryota</taxon>
        <taxon>Fungi</taxon>
        <taxon>Dikarya</taxon>
        <taxon>Ascomycota</taxon>
        <taxon>Pezizomycotina</taxon>
        <taxon>Sordariomycetes</taxon>
        <taxon>Xylariomycetidae</taxon>
        <taxon>Amphisphaeriales</taxon>
        <taxon>Apiosporaceae</taxon>
        <taxon>Neoarthrinium</taxon>
    </lineage>
</organism>
<name>A0A9P9WZL1_9PEZI</name>
<evidence type="ECO:0000313" key="2">
    <source>
        <dbReference type="EMBL" id="KAI1881860.1"/>
    </source>
</evidence>
<gene>
    <name evidence="2" type="ORF">JX265_000686</name>
</gene>
<dbReference type="AlphaFoldDB" id="A0A9P9WZL1"/>
<reference evidence="2" key="1">
    <citation type="submission" date="2021-03" db="EMBL/GenBank/DDBJ databases">
        <title>Revisited historic fungal species revealed as producer of novel bioactive compounds through whole genome sequencing and comparative genomics.</title>
        <authorList>
            <person name="Vignolle G.A."/>
            <person name="Hochenegger N."/>
            <person name="Mach R.L."/>
            <person name="Mach-Aigner A.R."/>
            <person name="Javad Rahimi M."/>
            <person name="Salim K.A."/>
            <person name="Chan C.M."/>
            <person name="Lim L.B.L."/>
            <person name="Cai F."/>
            <person name="Druzhinina I.S."/>
            <person name="U'Ren J.M."/>
            <person name="Derntl C."/>
        </authorList>
    </citation>
    <scope>NUCLEOTIDE SEQUENCE</scope>
    <source>
        <strain evidence="2">TUCIM 5799</strain>
    </source>
</reference>
<evidence type="ECO:0000256" key="1">
    <source>
        <dbReference type="SAM" id="Phobius"/>
    </source>
</evidence>